<reference evidence="2 3" key="1">
    <citation type="submission" date="2021-12" db="EMBL/GenBank/DDBJ databases">
        <title>Genome sequencing of bacteria with rrn-lacking chromosome and rrn-plasmid.</title>
        <authorList>
            <person name="Anda M."/>
            <person name="Iwasaki W."/>
        </authorList>
    </citation>
    <scope>NUCLEOTIDE SEQUENCE [LARGE SCALE GENOMIC DNA]</scope>
    <source>
        <strain evidence="2 3">NBRC 15940</strain>
    </source>
</reference>
<dbReference type="Pfam" id="PF07992">
    <property type="entry name" value="Pyr_redox_2"/>
    <property type="match status" value="1"/>
</dbReference>
<dbReference type="InterPro" id="IPR023753">
    <property type="entry name" value="FAD/NAD-binding_dom"/>
</dbReference>
<protein>
    <submittedName>
        <fullName evidence="2">Sulfide:quinone reductase</fullName>
    </submittedName>
</protein>
<accession>A0AAN5AII3</accession>
<dbReference type="EMBL" id="BQKE01000001">
    <property type="protein sequence ID" value="GJM60460.1"/>
    <property type="molecule type" value="Genomic_DNA"/>
</dbReference>
<keyword evidence="3" id="KW-1185">Reference proteome</keyword>
<dbReference type="GO" id="GO:0016491">
    <property type="term" value="F:oxidoreductase activity"/>
    <property type="evidence" value="ECO:0007669"/>
    <property type="project" value="InterPro"/>
</dbReference>
<proteinExistence type="predicted"/>
<dbReference type="InterPro" id="IPR036188">
    <property type="entry name" value="FAD/NAD-bd_sf"/>
</dbReference>
<dbReference type="InterPro" id="IPR052541">
    <property type="entry name" value="SQRD"/>
</dbReference>
<feature type="domain" description="FAD/NAD(P)-binding" evidence="1">
    <location>
        <begin position="11"/>
        <end position="296"/>
    </location>
</feature>
<dbReference type="SUPFAM" id="SSF51905">
    <property type="entry name" value="FAD/NAD(P)-binding domain"/>
    <property type="match status" value="2"/>
</dbReference>
<gene>
    <name evidence="2" type="ORF">PEDI_10120</name>
</gene>
<evidence type="ECO:0000259" key="1">
    <source>
        <dbReference type="Pfam" id="PF07992"/>
    </source>
</evidence>
<dbReference type="AlphaFoldDB" id="A0AAN5AII3"/>
<dbReference type="Gene3D" id="3.50.50.100">
    <property type="match status" value="1"/>
</dbReference>
<sequence length="408" mass="46326">MIHQRDFIMKTIVIIGGNFSGFTTALELKRKLKNQARVIVVDKRDYFLFIPSLIWVPFGRRKVADIKVDSVQVFKKYGVEFVHQEVLSVDLQQQQVRLKEGFLGFDELVIASGPKVDFEVADGLREYAHYIGTPKGAEKMGEALEAFKNAPGPIVIGATQSAGCMGAAYEFLFNIEEWLRAQKIRKKVELYWITPEHYLGHFGIDGIPLGESMLKGFMKMFNIHYITEVGVEKMEQEKIYLTNGQQLDYKLAMLMPPFIGADYVRQSPDLKAAPNGFIPVKENYQHEDYDFVWAAGLAVNVKPPFKAGKVPFSVPKTGYPSDETGKIVAENIYRKLSGKGSFIKKPWGKIPALCVMDAGKKEVIIVANHLFKPRTFAVMIPNVFYDVFKVLFEKYFLWKTKNGYAHLP</sequence>
<dbReference type="PANTHER" id="PTHR43755">
    <property type="match status" value="1"/>
</dbReference>
<evidence type="ECO:0000313" key="3">
    <source>
        <dbReference type="Proteomes" id="UP001310022"/>
    </source>
</evidence>
<dbReference type="PANTHER" id="PTHR43755:SF1">
    <property type="entry name" value="FAD-DEPENDENT PYRIDINE NUCLEOTIDE-DISULPHIDE OXIDOREDUCTASE"/>
    <property type="match status" value="1"/>
</dbReference>
<evidence type="ECO:0000313" key="2">
    <source>
        <dbReference type="EMBL" id="GJM60460.1"/>
    </source>
</evidence>
<organism evidence="2 3">
    <name type="scientific">Persicobacter diffluens</name>
    <dbReference type="NCBI Taxonomy" id="981"/>
    <lineage>
        <taxon>Bacteria</taxon>
        <taxon>Pseudomonadati</taxon>
        <taxon>Bacteroidota</taxon>
        <taxon>Cytophagia</taxon>
        <taxon>Cytophagales</taxon>
        <taxon>Persicobacteraceae</taxon>
        <taxon>Persicobacter</taxon>
    </lineage>
</organism>
<comment type="caution">
    <text evidence="2">The sequence shown here is derived from an EMBL/GenBank/DDBJ whole genome shotgun (WGS) entry which is preliminary data.</text>
</comment>
<dbReference type="Proteomes" id="UP001310022">
    <property type="component" value="Unassembled WGS sequence"/>
</dbReference>
<name>A0AAN5AII3_9BACT</name>